<dbReference type="InterPro" id="IPR036388">
    <property type="entry name" value="WH-like_DNA-bd_sf"/>
</dbReference>
<evidence type="ECO:0008006" key="12">
    <source>
        <dbReference type="Google" id="ProtNLM"/>
    </source>
</evidence>
<evidence type="ECO:0000259" key="6">
    <source>
        <dbReference type="Pfam" id="PF00931"/>
    </source>
</evidence>
<dbReference type="InterPro" id="IPR002182">
    <property type="entry name" value="NB-ARC"/>
</dbReference>
<organism evidence="10 11">
    <name type="scientific">Stylosanthes scabra</name>
    <dbReference type="NCBI Taxonomy" id="79078"/>
    <lineage>
        <taxon>Eukaryota</taxon>
        <taxon>Viridiplantae</taxon>
        <taxon>Streptophyta</taxon>
        <taxon>Embryophyta</taxon>
        <taxon>Tracheophyta</taxon>
        <taxon>Spermatophyta</taxon>
        <taxon>Magnoliopsida</taxon>
        <taxon>eudicotyledons</taxon>
        <taxon>Gunneridae</taxon>
        <taxon>Pentapetalae</taxon>
        <taxon>rosids</taxon>
        <taxon>fabids</taxon>
        <taxon>Fabales</taxon>
        <taxon>Fabaceae</taxon>
        <taxon>Papilionoideae</taxon>
        <taxon>50 kb inversion clade</taxon>
        <taxon>dalbergioids sensu lato</taxon>
        <taxon>Dalbergieae</taxon>
        <taxon>Pterocarpus clade</taxon>
        <taxon>Stylosanthes</taxon>
    </lineage>
</organism>
<dbReference type="Gene3D" id="1.10.8.430">
    <property type="entry name" value="Helical domain of apoptotic protease-activating factors"/>
    <property type="match status" value="1"/>
</dbReference>
<keyword evidence="3" id="KW-0547">Nucleotide-binding</keyword>
<evidence type="ECO:0000256" key="4">
    <source>
        <dbReference type="ARBA" id="ARBA00022821"/>
    </source>
</evidence>
<evidence type="ECO:0000313" key="11">
    <source>
        <dbReference type="Proteomes" id="UP001341840"/>
    </source>
</evidence>
<name>A0ABU6WDG7_9FABA</name>
<gene>
    <name evidence="10" type="ORF">PIB30_037680</name>
</gene>
<comment type="caution">
    <text evidence="10">The sequence shown here is derived from an EMBL/GenBank/DDBJ whole genome shotgun (WGS) entry which is preliminary data.</text>
</comment>
<dbReference type="Gene3D" id="3.40.50.300">
    <property type="entry name" value="P-loop containing nucleotide triphosphate hydrolases"/>
    <property type="match status" value="1"/>
</dbReference>
<feature type="domain" description="NB-ARC" evidence="6">
    <location>
        <begin position="205"/>
        <end position="307"/>
    </location>
</feature>
<dbReference type="PANTHER" id="PTHR36766">
    <property type="entry name" value="PLANT BROAD-SPECTRUM MILDEW RESISTANCE PROTEIN RPW8"/>
    <property type="match status" value="1"/>
</dbReference>
<dbReference type="InterPro" id="IPR041118">
    <property type="entry name" value="Rx_N"/>
</dbReference>
<proteinExistence type="predicted"/>
<keyword evidence="2" id="KW-0677">Repeat</keyword>
<dbReference type="Pfam" id="PF00931">
    <property type="entry name" value="NB-ARC"/>
    <property type="match status" value="1"/>
</dbReference>
<evidence type="ECO:0000259" key="7">
    <source>
        <dbReference type="Pfam" id="PF18052"/>
    </source>
</evidence>
<dbReference type="Gene3D" id="1.10.10.10">
    <property type="entry name" value="Winged helix-like DNA-binding domain superfamily/Winged helix DNA-binding domain"/>
    <property type="match status" value="1"/>
</dbReference>
<feature type="domain" description="R13L1/DRL21-like LRR repeat region" evidence="9">
    <location>
        <begin position="644"/>
        <end position="772"/>
    </location>
</feature>
<dbReference type="InterPro" id="IPR032675">
    <property type="entry name" value="LRR_dom_sf"/>
</dbReference>
<evidence type="ECO:0000256" key="3">
    <source>
        <dbReference type="ARBA" id="ARBA00022741"/>
    </source>
</evidence>
<evidence type="ECO:0000256" key="5">
    <source>
        <dbReference type="ARBA" id="ARBA00022840"/>
    </source>
</evidence>
<dbReference type="SUPFAM" id="SSF52058">
    <property type="entry name" value="L domain-like"/>
    <property type="match status" value="2"/>
</dbReference>
<protein>
    <recommendedName>
        <fullName evidence="12">Disease resistance RPP13-like protein 1</fullName>
    </recommendedName>
</protein>
<feature type="domain" description="Disease resistance protein winged helix" evidence="8">
    <location>
        <begin position="396"/>
        <end position="463"/>
    </location>
</feature>
<evidence type="ECO:0000313" key="10">
    <source>
        <dbReference type="EMBL" id="MED6183411.1"/>
    </source>
</evidence>
<keyword evidence="1" id="KW-0433">Leucine-rich repeat</keyword>
<dbReference type="PANTHER" id="PTHR36766:SF40">
    <property type="entry name" value="DISEASE RESISTANCE PROTEIN RGA3"/>
    <property type="match status" value="1"/>
</dbReference>
<keyword evidence="4" id="KW-0611">Plant defense</keyword>
<sequence>MPAKLYGGAYLSSFVDAVLDNLSKILEDDDSVLKGNYSALELLQRLEECLFDVAPVLDDAEHKQFTDKRVKNWLADLQDALYFADDLLDELSTKTTTATPRDPGFSSYFSSVVDSFVEGCGDMEYIVQRLESVVARKKYFRLKESAEVDMLSWRTPSTSLVVSSDIFGRDKDKEEIIKLLLADTCHAESPFTVIPIWAENSDPIHVTRTIIGAIDPCPCSTDNFDILQTNLKNKLMGKTFLVVLDDVWHDERDTWENLLRPFQYGNNGSKILLTTRIEKVASAFEATSQPYRLDLLSDEDCWSVFLKHSSISTNLEQYVLEPIGRNIVEKCKGLPLAVKTLGGLLRNKRDVGDWKKILESEIWELSEDESKIVPALRVSYHYLPSHLKRCFVYCSLYPEDYQFDKDELILLWMAEDLVQPMENNTLENIGSIYFDELVARSFFQSSSASAGLFVMHDLMHDLATFFAGKFFFREFGNPYMVDSKTRHLSCNRDPISRFPEDYGGAIHMRTFLCLDVKSNDIKSDFWLKQLRCLRVLAFPKFQLLSLPDSIAELFHLRYLNLSETPIVTLPESLCKLYNLQTLKLKNCYKLEMLPSRMQDLVNLRHLDIRGTSRLKETPKGMSKLKRLNLLGYYIVGKHEENGIRELGPIDVHGSFRISKLENVKNSSEALEAKMANKKHINILDLEWSSLLRSLFRDTAVDVETKKDILKELRPHSNLKELSIDGYRGETFPNWLGLSCYSNITKLKMYGCKNCHQLPSLGQLPSLQHLQIFELDGLKRIGEEFYKSGESCHQGTPFRSLETLELRGMDGWREWHTPDKLDAFPKLKTLIIRDCRVLSGDLPARLPALEQLRIWCCKELACSLPRAPKLVTIDVDGFHSPLFAAKPHEVRIGYSQQVQSVLECLRHIQPPGIQRLTISCFRSAISISGDYLPASLQYLKIWDCSKLTFPEIQTLQLKLLTEIDVYRCESVTLLPLGALPNLKKLKISYCPRLVSLPAVGFAAPHLEYLRIGDCPEIDCFGEEYLPASLTTLKIRKCQKLERWITSNGFHSEGLTHLSLELGIEVKSFPTEGCCLPASLQSLRLSFSPYLETLDCKGFHHLTSLQKLTIEVCPKLQNITQDRLPASISKLYIYGKCPLTTKLQEMKDPRIHIQTDFDSDWEYESD</sequence>
<keyword evidence="11" id="KW-1185">Reference proteome</keyword>
<dbReference type="Proteomes" id="UP001341840">
    <property type="component" value="Unassembled WGS sequence"/>
</dbReference>
<feature type="domain" description="Disease resistance N-terminal" evidence="7">
    <location>
        <begin position="14"/>
        <end position="97"/>
    </location>
</feature>
<accession>A0ABU6WDG7</accession>
<evidence type="ECO:0000259" key="9">
    <source>
        <dbReference type="Pfam" id="PF25019"/>
    </source>
</evidence>
<dbReference type="InterPro" id="IPR027417">
    <property type="entry name" value="P-loop_NTPase"/>
</dbReference>
<dbReference type="Gene3D" id="3.80.10.10">
    <property type="entry name" value="Ribonuclease Inhibitor"/>
    <property type="match status" value="2"/>
</dbReference>
<dbReference type="Pfam" id="PF25019">
    <property type="entry name" value="LRR_R13L1-DRL21"/>
    <property type="match status" value="1"/>
</dbReference>
<dbReference type="EMBL" id="JASCZI010181433">
    <property type="protein sequence ID" value="MED6183411.1"/>
    <property type="molecule type" value="Genomic_DNA"/>
</dbReference>
<dbReference type="Gene3D" id="1.20.5.4130">
    <property type="match status" value="1"/>
</dbReference>
<dbReference type="InterPro" id="IPR058922">
    <property type="entry name" value="WHD_DRP"/>
</dbReference>
<evidence type="ECO:0000256" key="1">
    <source>
        <dbReference type="ARBA" id="ARBA00022614"/>
    </source>
</evidence>
<evidence type="ECO:0000256" key="2">
    <source>
        <dbReference type="ARBA" id="ARBA00022737"/>
    </source>
</evidence>
<dbReference type="PRINTS" id="PR00364">
    <property type="entry name" value="DISEASERSIST"/>
</dbReference>
<reference evidence="10 11" key="1">
    <citation type="journal article" date="2023" name="Plants (Basel)">
        <title>Bridging the Gap: Combining Genomics and Transcriptomics Approaches to Understand Stylosanthes scabra, an Orphan Legume from the Brazilian Caatinga.</title>
        <authorList>
            <person name="Ferreira-Neto J.R.C."/>
            <person name="da Silva M.D."/>
            <person name="Binneck E."/>
            <person name="de Melo N.F."/>
            <person name="da Silva R.H."/>
            <person name="de Melo A.L.T.M."/>
            <person name="Pandolfi V."/>
            <person name="Bustamante F.O."/>
            <person name="Brasileiro-Vidal A.C."/>
            <person name="Benko-Iseppon A.M."/>
        </authorList>
    </citation>
    <scope>NUCLEOTIDE SEQUENCE [LARGE SCALE GENOMIC DNA]</scope>
    <source>
        <tissue evidence="10">Leaves</tissue>
    </source>
</reference>
<dbReference type="Pfam" id="PF23559">
    <property type="entry name" value="WHD_DRP"/>
    <property type="match status" value="1"/>
</dbReference>
<dbReference type="Pfam" id="PF18052">
    <property type="entry name" value="Rx_N"/>
    <property type="match status" value="1"/>
</dbReference>
<keyword evidence="5" id="KW-0067">ATP-binding</keyword>
<dbReference type="InterPro" id="IPR056789">
    <property type="entry name" value="LRR_R13L1-DRL21"/>
</dbReference>
<dbReference type="InterPro" id="IPR042197">
    <property type="entry name" value="Apaf_helical"/>
</dbReference>
<dbReference type="SUPFAM" id="SSF52540">
    <property type="entry name" value="P-loop containing nucleoside triphosphate hydrolases"/>
    <property type="match status" value="1"/>
</dbReference>
<evidence type="ECO:0000259" key="8">
    <source>
        <dbReference type="Pfam" id="PF23559"/>
    </source>
</evidence>